<keyword evidence="4" id="KW-1185">Reference proteome</keyword>
<dbReference type="RefSeq" id="XP_031917185.1">
    <property type="nucleotide sequence ID" value="XM_032053701.1"/>
</dbReference>
<feature type="transmembrane region" description="Helical" evidence="2">
    <location>
        <begin position="31"/>
        <end position="48"/>
    </location>
</feature>
<proteinExistence type="predicted"/>
<evidence type="ECO:0000256" key="2">
    <source>
        <dbReference type="SAM" id="Phobius"/>
    </source>
</evidence>
<dbReference type="EMBL" id="ML743559">
    <property type="protein sequence ID" value="KAE8141122.1"/>
    <property type="molecule type" value="Genomic_DNA"/>
</dbReference>
<sequence length="52" mass="6529">MMTLYQTQKSTKTREQRGRRDQIDNSCRFKFWKVFVLPYFFFCFRNLALPKR</sequence>
<keyword evidence="2" id="KW-0812">Transmembrane</keyword>
<evidence type="ECO:0000256" key="1">
    <source>
        <dbReference type="SAM" id="MobiDB-lite"/>
    </source>
</evidence>
<dbReference type="AlphaFoldDB" id="A0A5N6T499"/>
<evidence type="ECO:0000313" key="4">
    <source>
        <dbReference type="Proteomes" id="UP000325672"/>
    </source>
</evidence>
<keyword evidence="2" id="KW-1133">Transmembrane helix</keyword>
<accession>A0A5N6T499</accession>
<dbReference type="Proteomes" id="UP000325672">
    <property type="component" value="Unassembled WGS sequence"/>
</dbReference>
<evidence type="ECO:0000313" key="3">
    <source>
        <dbReference type="EMBL" id="KAE8141122.1"/>
    </source>
</evidence>
<organism evidence="3 4">
    <name type="scientific">Aspergillus pseudotamarii</name>
    <dbReference type="NCBI Taxonomy" id="132259"/>
    <lineage>
        <taxon>Eukaryota</taxon>
        <taxon>Fungi</taxon>
        <taxon>Dikarya</taxon>
        <taxon>Ascomycota</taxon>
        <taxon>Pezizomycotina</taxon>
        <taxon>Eurotiomycetes</taxon>
        <taxon>Eurotiomycetidae</taxon>
        <taxon>Eurotiales</taxon>
        <taxon>Aspergillaceae</taxon>
        <taxon>Aspergillus</taxon>
        <taxon>Aspergillus subgen. Circumdati</taxon>
    </lineage>
</organism>
<feature type="compositionally biased region" description="Basic and acidic residues" evidence="1">
    <location>
        <begin position="12"/>
        <end position="21"/>
    </location>
</feature>
<feature type="region of interest" description="Disordered" evidence="1">
    <location>
        <begin position="1"/>
        <end position="21"/>
    </location>
</feature>
<protein>
    <submittedName>
        <fullName evidence="3">Uncharacterized protein</fullName>
    </submittedName>
</protein>
<dbReference type="GeneID" id="43637911"/>
<name>A0A5N6T499_ASPPS</name>
<feature type="compositionally biased region" description="Polar residues" evidence="1">
    <location>
        <begin position="1"/>
        <end position="10"/>
    </location>
</feature>
<reference evidence="3 4" key="1">
    <citation type="submission" date="2019-04" db="EMBL/GenBank/DDBJ databases">
        <title>Friends and foes A comparative genomics study of 23 Aspergillus species from section Flavi.</title>
        <authorList>
            <consortium name="DOE Joint Genome Institute"/>
            <person name="Kjaerbolling I."/>
            <person name="Vesth T."/>
            <person name="Frisvad J.C."/>
            <person name="Nybo J.L."/>
            <person name="Theobald S."/>
            <person name="Kildgaard S."/>
            <person name="Isbrandt T."/>
            <person name="Kuo A."/>
            <person name="Sato A."/>
            <person name="Lyhne E.K."/>
            <person name="Kogle M.E."/>
            <person name="Wiebenga A."/>
            <person name="Kun R.S."/>
            <person name="Lubbers R.J."/>
            <person name="Makela M.R."/>
            <person name="Barry K."/>
            <person name="Chovatia M."/>
            <person name="Clum A."/>
            <person name="Daum C."/>
            <person name="Haridas S."/>
            <person name="He G."/>
            <person name="LaButti K."/>
            <person name="Lipzen A."/>
            <person name="Mondo S."/>
            <person name="Riley R."/>
            <person name="Salamov A."/>
            <person name="Simmons B.A."/>
            <person name="Magnuson J.K."/>
            <person name="Henrissat B."/>
            <person name="Mortensen U.H."/>
            <person name="Larsen T.O."/>
            <person name="Devries R.P."/>
            <person name="Grigoriev I.V."/>
            <person name="Machida M."/>
            <person name="Baker S.E."/>
            <person name="Andersen M.R."/>
        </authorList>
    </citation>
    <scope>NUCLEOTIDE SEQUENCE [LARGE SCALE GENOMIC DNA]</scope>
    <source>
        <strain evidence="3 4">CBS 117625</strain>
    </source>
</reference>
<gene>
    <name evidence="3" type="ORF">BDV38DRAFT_238748</name>
</gene>
<keyword evidence="2" id="KW-0472">Membrane</keyword>